<dbReference type="PANTHER" id="PTHR43130">
    <property type="entry name" value="ARAC-FAMILY TRANSCRIPTIONAL REGULATOR"/>
    <property type="match status" value="1"/>
</dbReference>
<dbReference type="EMBL" id="JBHUIV010000010">
    <property type="protein sequence ID" value="MFD2200936.1"/>
    <property type="molecule type" value="Genomic_DNA"/>
</dbReference>
<evidence type="ECO:0000313" key="4">
    <source>
        <dbReference type="EMBL" id="MFD2200936.1"/>
    </source>
</evidence>
<keyword evidence="1" id="KW-0805">Transcription regulation</keyword>
<dbReference type="Gene3D" id="3.40.50.880">
    <property type="match status" value="1"/>
</dbReference>
<dbReference type="InterPro" id="IPR052158">
    <property type="entry name" value="INH-QAR"/>
</dbReference>
<keyword evidence="5" id="KW-1185">Reference proteome</keyword>
<dbReference type="InterPro" id="IPR018060">
    <property type="entry name" value="HTH_AraC"/>
</dbReference>
<dbReference type="SMART" id="SM00342">
    <property type="entry name" value="HTH_ARAC"/>
    <property type="match status" value="1"/>
</dbReference>
<sequence>MKHVSILLLEQVNLAGLDNARQGLMEANHYLMQQGKEPLFEVQVVGVQKNVMVNKGLFAINAHKQISEVPKTDLIIIPPVQAPLEDAMLKNSGFLPWISSQRKNGAEIVSLCMGAFILARTGLLDNRDCVTHWKAGATFKSLFPKVNLVSEKILTDHDGLYTGGGAFSSVNLILYLIEKMIGRECAVYCSKIFQVDLGRQSQSPFMIFKGQQNHSDELVIQVQQYIESHYPEKLSIEGICEIFGIGRRTFERRFKKATANSPIEYLQRVRIEAAKKLLEEGYRTVSEIVFEVGYSDMKAFRDIFKKITGTTPLEYKSKFCIPISA</sequence>
<comment type="caution">
    <text evidence="4">The sequence shown here is derived from an EMBL/GenBank/DDBJ whole genome shotgun (WGS) entry which is preliminary data.</text>
</comment>
<dbReference type="InterPro" id="IPR029062">
    <property type="entry name" value="Class_I_gatase-like"/>
</dbReference>
<dbReference type="SUPFAM" id="SSF52317">
    <property type="entry name" value="Class I glutamine amidotransferase-like"/>
    <property type="match status" value="1"/>
</dbReference>
<evidence type="ECO:0000259" key="3">
    <source>
        <dbReference type="PROSITE" id="PS01124"/>
    </source>
</evidence>
<evidence type="ECO:0000256" key="2">
    <source>
        <dbReference type="ARBA" id="ARBA00023163"/>
    </source>
</evidence>
<gene>
    <name evidence="4" type="ORF">ACFSKV_05110</name>
</gene>
<dbReference type="InterPro" id="IPR009057">
    <property type="entry name" value="Homeodomain-like_sf"/>
</dbReference>
<dbReference type="Pfam" id="PF12833">
    <property type="entry name" value="HTH_18"/>
    <property type="match status" value="1"/>
</dbReference>
<dbReference type="Pfam" id="PF01965">
    <property type="entry name" value="DJ-1_PfpI"/>
    <property type="match status" value="1"/>
</dbReference>
<protein>
    <submittedName>
        <fullName evidence="4">GlxA family transcriptional regulator</fullName>
    </submittedName>
</protein>
<dbReference type="PROSITE" id="PS01124">
    <property type="entry name" value="HTH_ARAC_FAMILY_2"/>
    <property type="match status" value="1"/>
</dbReference>
<organism evidence="4 5">
    <name type="scientific">Shivajiella indica</name>
    <dbReference type="NCBI Taxonomy" id="872115"/>
    <lineage>
        <taxon>Bacteria</taxon>
        <taxon>Pseudomonadati</taxon>
        <taxon>Bacteroidota</taxon>
        <taxon>Cytophagia</taxon>
        <taxon>Cytophagales</taxon>
        <taxon>Cyclobacteriaceae</taxon>
        <taxon>Shivajiella</taxon>
    </lineage>
</organism>
<accession>A0ABW5B6A8</accession>
<evidence type="ECO:0000256" key="1">
    <source>
        <dbReference type="ARBA" id="ARBA00023015"/>
    </source>
</evidence>
<feature type="domain" description="HTH araC/xylS-type" evidence="3">
    <location>
        <begin position="220"/>
        <end position="318"/>
    </location>
</feature>
<name>A0ABW5B6A8_9BACT</name>
<dbReference type="Gene3D" id="1.10.10.60">
    <property type="entry name" value="Homeodomain-like"/>
    <property type="match status" value="2"/>
</dbReference>
<dbReference type="Proteomes" id="UP001597414">
    <property type="component" value="Unassembled WGS sequence"/>
</dbReference>
<keyword evidence="2" id="KW-0804">Transcription</keyword>
<dbReference type="PANTHER" id="PTHR43130:SF3">
    <property type="entry name" value="HTH-TYPE TRANSCRIPTIONAL REGULATOR RV1931C"/>
    <property type="match status" value="1"/>
</dbReference>
<reference evidence="5" key="1">
    <citation type="journal article" date="2019" name="Int. J. Syst. Evol. Microbiol.">
        <title>The Global Catalogue of Microorganisms (GCM) 10K type strain sequencing project: providing services to taxonomists for standard genome sequencing and annotation.</title>
        <authorList>
            <consortium name="The Broad Institute Genomics Platform"/>
            <consortium name="The Broad Institute Genome Sequencing Center for Infectious Disease"/>
            <person name="Wu L."/>
            <person name="Ma J."/>
        </authorList>
    </citation>
    <scope>NUCLEOTIDE SEQUENCE [LARGE SCALE GENOMIC DNA]</scope>
    <source>
        <strain evidence="5">KCTC 19812</strain>
    </source>
</reference>
<dbReference type="SUPFAM" id="SSF46689">
    <property type="entry name" value="Homeodomain-like"/>
    <property type="match status" value="2"/>
</dbReference>
<evidence type="ECO:0000313" key="5">
    <source>
        <dbReference type="Proteomes" id="UP001597414"/>
    </source>
</evidence>
<proteinExistence type="predicted"/>
<dbReference type="RefSeq" id="WP_380800817.1">
    <property type="nucleotide sequence ID" value="NZ_JBHUIV010000010.1"/>
</dbReference>
<dbReference type="InterPro" id="IPR002818">
    <property type="entry name" value="DJ-1/PfpI"/>
</dbReference>